<dbReference type="PROSITE" id="PS00108">
    <property type="entry name" value="PROTEIN_KINASE_ST"/>
    <property type="match status" value="1"/>
</dbReference>
<organism evidence="5 6">
    <name type="scientific">Stylophora pistillata</name>
    <name type="common">Smooth cauliflower coral</name>
    <dbReference type="NCBI Taxonomy" id="50429"/>
    <lineage>
        <taxon>Eukaryota</taxon>
        <taxon>Metazoa</taxon>
        <taxon>Cnidaria</taxon>
        <taxon>Anthozoa</taxon>
        <taxon>Hexacorallia</taxon>
        <taxon>Scleractinia</taxon>
        <taxon>Astrocoeniina</taxon>
        <taxon>Pocilloporidae</taxon>
        <taxon>Stylophora</taxon>
    </lineage>
</organism>
<dbReference type="SUPFAM" id="SSF52540">
    <property type="entry name" value="P-loop containing nucleoside triphosphate hydrolases"/>
    <property type="match status" value="1"/>
</dbReference>
<evidence type="ECO:0000256" key="3">
    <source>
        <dbReference type="SAM" id="MobiDB-lite"/>
    </source>
</evidence>
<dbReference type="InterPro" id="IPR001245">
    <property type="entry name" value="Ser-Thr/Tyr_kinase_cat_dom"/>
</dbReference>
<proteinExistence type="inferred from homology"/>
<dbReference type="Proteomes" id="UP000225706">
    <property type="component" value="Unassembled WGS sequence"/>
</dbReference>
<dbReference type="Gene3D" id="3.40.50.300">
    <property type="entry name" value="P-loop containing nucleotide triphosphate hydrolases"/>
    <property type="match status" value="1"/>
</dbReference>
<dbReference type="GO" id="GO:0005524">
    <property type="term" value="F:ATP binding"/>
    <property type="evidence" value="ECO:0007669"/>
    <property type="project" value="InterPro"/>
</dbReference>
<protein>
    <submittedName>
        <fullName evidence="5">Mitogen-activated protein kinase kinase kinase dlk-1</fullName>
    </submittedName>
</protein>
<dbReference type="InterPro" id="IPR011009">
    <property type="entry name" value="Kinase-like_dom_sf"/>
</dbReference>
<dbReference type="Gene3D" id="1.10.510.10">
    <property type="entry name" value="Transferase(Phosphotransferase) domain 1"/>
    <property type="match status" value="1"/>
</dbReference>
<dbReference type="Pfam" id="PF00350">
    <property type="entry name" value="Dynamin_N"/>
    <property type="match status" value="1"/>
</dbReference>
<feature type="domain" description="Protein kinase" evidence="4">
    <location>
        <begin position="652"/>
        <end position="926"/>
    </location>
</feature>
<accession>A0A2B4RN52</accession>
<dbReference type="InterPro" id="IPR008271">
    <property type="entry name" value="Ser/Thr_kinase_AS"/>
</dbReference>
<evidence type="ECO:0000256" key="2">
    <source>
        <dbReference type="SAM" id="Coils"/>
    </source>
</evidence>
<dbReference type="SMART" id="SM00220">
    <property type="entry name" value="S_TKc"/>
    <property type="match status" value="1"/>
</dbReference>
<dbReference type="InterPro" id="IPR027417">
    <property type="entry name" value="P-loop_NTPase"/>
</dbReference>
<dbReference type="SUPFAM" id="SSF56112">
    <property type="entry name" value="Protein kinase-like (PK-like)"/>
    <property type="match status" value="1"/>
</dbReference>
<reference evidence="6" key="1">
    <citation type="journal article" date="2017" name="bioRxiv">
        <title>Comparative analysis of the genomes of Stylophora pistillata and Acropora digitifera provides evidence for extensive differences between species of corals.</title>
        <authorList>
            <person name="Voolstra C.R."/>
            <person name="Li Y."/>
            <person name="Liew Y.J."/>
            <person name="Baumgarten S."/>
            <person name="Zoccola D."/>
            <person name="Flot J.-F."/>
            <person name="Tambutte S."/>
            <person name="Allemand D."/>
            <person name="Aranda M."/>
        </authorList>
    </citation>
    <scope>NUCLEOTIDE SEQUENCE [LARGE SCALE GENOMIC DNA]</scope>
</reference>
<dbReference type="PANTHER" id="PTHR26392:SF92">
    <property type="entry name" value="PROTEIN KINASE DOMAIN-CONTAINING PROTEIN"/>
    <property type="match status" value="1"/>
</dbReference>
<dbReference type="Pfam" id="PF07714">
    <property type="entry name" value="PK_Tyr_Ser-Thr"/>
    <property type="match status" value="1"/>
</dbReference>
<dbReference type="InterPro" id="IPR000719">
    <property type="entry name" value="Prot_kinase_dom"/>
</dbReference>
<evidence type="ECO:0000256" key="1">
    <source>
        <dbReference type="ARBA" id="ARBA00008171"/>
    </source>
</evidence>
<keyword evidence="5" id="KW-0418">Kinase</keyword>
<sequence length="944" mass="108647">MPTKIDEIEDLEDLLEILESFDLSDEGLEGTEDIKAKLNEHLAGLEGSSKRKLGNVGETSAGKSSIINLILGEELLPSSTLSTTSTICELKYGEKRAIRVHFKEKSHEKQGPIYLEFGNSSDDLKEVLEQFVNLKKERERGSPYQKMELFWPHELLKEGVMIVDSPGVGENKAMNKIVLDYLSEAFCFIYVINSANSGGVQKDRLLELLSEAKRLKKDEKMNENLFTKCALFVSNKWDEIPPNDAEQVKQKQLETLTERFGDLDPGKQIFYLSCNKAQSAQAYGVITEEFDKLLDGISNLVVSYMQNSLQIYSRWLEDLLSRTSSQICSLLKTTTMSRKEVERKMKRVMNILVELEKSQDQLVDELREYQRQIIQGIITDLITYFKSDEIEKKFCEWDQYEIPEAKRTWEETKHEVLSCISERAREFVQQWEDKKHPFAKSHDALIQLCAEKYDIMEEDIRKIDEETLPGNPEEDSSSGESLEQRVSRKSRLSEKHRSSNAPLWLRQGLTSVVLTTPFMAALTQKLKKKFQYQRKLEQFRNDRRLYVEKKSKKCLKLIAKEDSLLPFITEQLDDAVQFLVQIKAKVPKLRQSYKKFYRQLLADSRSAFEIQGIYQPINSRVDILRTEIAVFEVTFMRTSDISAGQLHIQWSQYDESIVGKGNLSTVYRGVLNREGQPETQVALKVYNSPIENTNMRRFTEKEEVLSVLDHPNMVKFFGIHLLPSPCLTRVVIVLELCECSLKTHIISHSESSPAHSEDETMRKSVLLWAQQILDALIYVHQQGYVHRDLKLENLLLTADSKVKLSGVDVTRQGKQISGTSWGSPHMAPEVLAGEIYDEKAEMYSFGVLLWEMWYAETAFQTEIFSQYSQSQLLDLIKDGLRPSHIEGTHEPMGPWGMWKIVMETCWLSNPKERLTAERSLRVLDMLDQSVASGKNNPLPEERQS</sequence>
<feature type="compositionally biased region" description="Basic and acidic residues" evidence="3">
    <location>
        <begin position="482"/>
        <end position="494"/>
    </location>
</feature>
<dbReference type="OrthoDB" id="4062651at2759"/>
<dbReference type="InterPro" id="IPR045063">
    <property type="entry name" value="Dynamin_N"/>
</dbReference>
<dbReference type="PROSITE" id="PS50011">
    <property type="entry name" value="PROTEIN_KINASE_DOM"/>
    <property type="match status" value="1"/>
</dbReference>
<feature type="region of interest" description="Disordered" evidence="3">
    <location>
        <begin position="463"/>
        <end position="494"/>
    </location>
</feature>
<dbReference type="STRING" id="50429.A0A2B4RN52"/>
<dbReference type="PANTHER" id="PTHR26392">
    <property type="entry name" value="MITOGEN-ACTIVATED PROTEIN KINASE KINASE KINASE 7-RELATED"/>
    <property type="match status" value="1"/>
</dbReference>
<name>A0A2B4RN52_STYPI</name>
<keyword evidence="2" id="KW-0175">Coiled coil</keyword>
<keyword evidence="5" id="KW-0808">Transferase</keyword>
<evidence type="ECO:0000259" key="4">
    <source>
        <dbReference type="PROSITE" id="PS50011"/>
    </source>
</evidence>
<comment type="similarity">
    <text evidence="1">Belongs to the protein kinase superfamily. TKL Ser/Thr protein kinase family. ROCO subfamily.</text>
</comment>
<feature type="coiled-coil region" evidence="2">
    <location>
        <begin position="338"/>
        <end position="372"/>
    </location>
</feature>
<comment type="caution">
    <text evidence="5">The sequence shown here is derived from an EMBL/GenBank/DDBJ whole genome shotgun (WGS) entry which is preliminary data.</text>
</comment>
<keyword evidence="6" id="KW-1185">Reference proteome</keyword>
<evidence type="ECO:0000313" key="5">
    <source>
        <dbReference type="EMBL" id="PFX18229.1"/>
    </source>
</evidence>
<dbReference type="AlphaFoldDB" id="A0A2B4RN52"/>
<dbReference type="EMBL" id="LSMT01000423">
    <property type="protein sequence ID" value="PFX18229.1"/>
    <property type="molecule type" value="Genomic_DNA"/>
</dbReference>
<dbReference type="GO" id="GO:0004672">
    <property type="term" value="F:protein kinase activity"/>
    <property type="evidence" value="ECO:0007669"/>
    <property type="project" value="InterPro"/>
</dbReference>
<evidence type="ECO:0000313" key="6">
    <source>
        <dbReference type="Proteomes" id="UP000225706"/>
    </source>
</evidence>
<gene>
    <name evidence="5" type="primary">dlk-1</name>
    <name evidence="5" type="ORF">AWC38_SpisGene17421</name>
</gene>